<dbReference type="EMBL" id="CP073653">
    <property type="protein sequence ID" value="QUN37824.1"/>
    <property type="molecule type" value="Genomic_DNA"/>
</dbReference>
<dbReference type="GO" id="GO:0046657">
    <property type="term" value="P:folic acid catabolic process"/>
    <property type="evidence" value="ECO:0007669"/>
    <property type="project" value="TreeGrafter"/>
</dbReference>
<dbReference type="Gene3D" id="3.40.630.10">
    <property type="entry name" value="Zn peptidases"/>
    <property type="match status" value="1"/>
</dbReference>
<dbReference type="GO" id="GO:0016805">
    <property type="term" value="F:dipeptidase activity"/>
    <property type="evidence" value="ECO:0007669"/>
    <property type="project" value="TreeGrafter"/>
</dbReference>
<evidence type="ECO:0000313" key="3">
    <source>
        <dbReference type="Proteomes" id="UP000679373"/>
    </source>
</evidence>
<dbReference type="SUPFAM" id="SSF55031">
    <property type="entry name" value="Bacterial exopeptidase dimerisation domain"/>
    <property type="match status" value="1"/>
</dbReference>
<dbReference type="InterPro" id="IPR036264">
    <property type="entry name" value="Bact_exopeptidase_dim_dom"/>
</dbReference>
<dbReference type="Gene3D" id="3.30.70.360">
    <property type="match status" value="1"/>
</dbReference>
<dbReference type="AlphaFoldDB" id="A0AB74VPW0"/>
<name>A0AB74VPW0_CLOBE</name>
<dbReference type="InterPro" id="IPR011650">
    <property type="entry name" value="Peptidase_M20_dimer"/>
</dbReference>
<dbReference type="Pfam" id="PF01546">
    <property type="entry name" value="Peptidase_M20"/>
    <property type="match status" value="1"/>
</dbReference>
<dbReference type="PANTHER" id="PTHR30575">
    <property type="entry name" value="PEPTIDASE M20"/>
    <property type="match status" value="1"/>
</dbReference>
<sequence length="445" mass="48724">MMNEIEKKIIDIIDKNRDKIIAFATDIYKHPELGYKEKRTSEKVLKILKENSEEIETNLAITGIKGYLKRKNSEEIKVALIGELDAVVSPDNPFADKKTGACHACGHHTQLAGIIGAAFALSDDEIKNSLDGNVVFFAVPAEEYGEVEFKLSLKERNLIKYGGGKSELIRIGAFNDIDLSVVHHSDPTGADIVVGDSTSNGFVSKVTKYKGKASHAAGTPHLGINAVNASSLGLNAIAYQRETFKDEDSVRVHSIITKGGGLVNVIPDEVVIESLVRAKNVEAIRDASRKVDRAFKSGALAVGAEIEIITAPGYLPVVPLRPSKEILEIAHEILPNGRVEEVDPNKHTAGSSDVGDLTHIMPVLKFTTGGVEGGLHSEYFKVVNDEIAYIATAKIMALTAYRLLKEKAKEAKKIKDGFKPKFTIDEYKEYMDNFDEIFKGDYKNE</sequence>
<dbReference type="InterPro" id="IPR002933">
    <property type="entry name" value="Peptidase_M20"/>
</dbReference>
<dbReference type="GO" id="GO:0071713">
    <property type="term" value="F:para-aminobenzoyl-glutamate hydrolase activity"/>
    <property type="evidence" value="ECO:0007669"/>
    <property type="project" value="TreeGrafter"/>
</dbReference>
<evidence type="ECO:0000259" key="1">
    <source>
        <dbReference type="Pfam" id="PF07687"/>
    </source>
</evidence>
<gene>
    <name evidence="2" type="ORF">KEC93_15355</name>
</gene>
<dbReference type="InterPro" id="IPR017439">
    <property type="entry name" value="Amidohydrolase"/>
</dbReference>
<dbReference type="Pfam" id="PF07687">
    <property type="entry name" value="M20_dimer"/>
    <property type="match status" value="1"/>
</dbReference>
<dbReference type="Proteomes" id="UP000679373">
    <property type="component" value="Chromosome"/>
</dbReference>
<dbReference type="GO" id="GO:0005737">
    <property type="term" value="C:cytoplasm"/>
    <property type="evidence" value="ECO:0007669"/>
    <property type="project" value="TreeGrafter"/>
</dbReference>
<accession>A0AB74VPW0</accession>
<protein>
    <submittedName>
        <fullName evidence="2">Amidohydrolase</fullName>
    </submittedName>
</protein>
<evidence type="ECO:0000313" key="2">
    <source>
        <dbReference type="EMBL" id="QUN37824.1"/>
    </source>
</evidence>
<keyword evidence="3" id="KW-1185">Reference proteome</keyword>
<reference evidence="2" key="1">
    <citation type="submission" date="2021-04" db="EMBL/GenBank/DDBJ databases">
        <title>Complete genome sequence of the type strain Clostridium beijerinckii NRRL B-598.</title>
        <authorList>
            <person name="Sedlar K."/>
            <person name="Branska B."/>
            <person name="Bezdicek M."/>
            <person name="Nykrynova M."/>
            <person name="Lengerova M."/>
            <person name="Skutkova H."/>
            <person name="Patakova P."/>
        </authorList>
    </citation>
    <scope>NUCLEOTIDE SEQUENCE</scope>
    <source>
        <strain evidence="2">DSM 791</strain>
    </source>
</reference>
<dbReference type="SUPFAM" id="SSF53187">
    <property type="entry name" value="Zn-dependent exopeptidases"/>
    <property type="match status" value="1"/>
</dbReference>
<dbReference type="NCBIfam" id="TIGR01891">
    <property type="entry name" value="amidohydrolases"/>
    <property type="match status" value="1"/>
</dbReference>
<feature type="domain" description="Peptidase M20 dimerisation" evidence="1">
    <location>
        <begin position="208"/>
        <end position="297"/>
    </location>
</feature>
<proteinExistence type="predicted"/>
<dbReference type="PANTHER" id="PTHR30575:SF3">
    <property type="entry name" value="PEPTIDASE M20 DIMERISATION DOMAIN-CONTAINING PROTEIN"/>
    <property type="match status" value="1"/>
</dbReference>
<organism evidence="2 3">
    <name type="scientific">Clostridium beijerinckii</name>
    <name type="common">Clostridium MP</name>
    <dbReference type="NCBI Taxonomy" id="1520"/>
    <lineage>
        <taxon>Bacteria</taxon>
        <taxon>Bacillati</taxon>
        <taxon>Bacillota</taxon>
        <taxon>Clostridia</taxon>
        <taxon>Eubacteriales</taxon>
        <taxon>Clostridiaceae</taxon>
        <taxon>Clostridium</taxon>
    </lineage>
</organism>
<dbReference type="InterPro" id="IPR052030">
    <property type="entry name" value="Peptidase_M20/M20A_hydrolases"/>
</dbReference>